<sequence>MKDMSIFKIVVLAVFALAFVTGVILFAISKGFSSPAVNLVVWGTIPSEAFDLAYRNSSIYNSEIIKINYLKKNTSNFDADFVESLADGIGPDIVILREDSIYKNRNKIFVIPYKNYSERVFKDSFIEEGELFLSPEGVMGVPFIIDPMVMYWNRDIFSNNLVSQPPKYWDEMNTLVNKITKKDSAGNVLQSTVALGEWRNITNSKEIISLLLLQAGTPIVSRDSNGALISVLNGSFDRPIKPSQSAISFFTQFSNPTAPTYTWNRSLPSSLNFFLSGNLATYLGFASEIFSIQQKNSNLNFDVTYIPQIRDTTKKTNFAHIYALAIVRQSREAPSAYTAIRALTEAGAIKALEAATNLPPVRRDLLADQPSDAFRAVFYNSALISSSWIDPNPVATASIFRDMIEGVTGGRVRLSDGLNKANQDLSAELK</sequence>
<protein>
    <recommendedName>
        <fullName evidence="6">ABC transporter substrate-binding protein</fullName>
    </recommendedName>
</protein>
<dbReference type="GO" id="GO:0055052">
    <property type="term" value="C:ATP-binding cassette (ABC) transporter complex, substrate-binding subunit-containing"/>
    <property type="evidence" value="ECO:0007669"/>
    <property type="project" value="TreeGrafter"/>
</dbReference>
<keyword evidence="2" id="KW-0813">Transport</keyword>
<dbReference type="Pfam" id="PF13416">
    <property type="entry name" value="SBP_bac_8"/>
    <property type="match status" value="1"/>
</dbReference>
<dbReference type="Gene3D" id="3.40.190.10">
    <property type="entry name" value="Periplasmic binding protein-like II"/>
    <property type="match status" value="1"/>
</dbReference>
<comment type="caution">
    <text evidence="4">The sequence shown here is derived from an EMBL/GenBank/DDBJ whole genome shotgun (WGS) entry which is preliminary data.</text>
</comment>
<name>A0A1G2USD2_9BACT</name>
<dbReference type="EMBL" id="MHWT01000019">
    <property type="protein sequence ID" value="OHB12270.1"/>
    <property type="molecule type" value="Genomic_DNA"/>
</dbReference>
<evidence type="ECO:0000256" key="1">
    <source>
        <dbReference type="ARBA" id="ARBA00008520"/>
    </source>
</evidence>
<dbReference type="PANTHER" id="PTHR30061">
    <property type="entry name" value="MALTOSE-BINDING PERIPLASMIC PROTEIN"/>
    <property type="match status" value="1"/>
</dbReference>
<dbReference type="PANTHER" id="PTHR30061:SF50">
    <property type="entry name" value="MALTOSE_MALTODEXTRIN-BINDING PERIPLASMIC PROTEIN"/>
    <property type="match status" value="1"/>
</dbReference>
<dbReference type="SUPFAM" id="SSF53850">
    <property type="entry name" value="Periplasmic binding protein-like II"/>
    <property type="match status" value="1"/>
</dbReference>
<keyword evidence="3" id="KW-0732">Signal</keyword>
<dbReference type="AlphaFoldDB" id="A0A1G2USD2"/>
<dbReference type="GO" id="GO:1901982">
    <property type="term" value="F:maltose binding"/>
    <property type="evidence" value="ECO:0007669"/>
    <property type="project" value="TreeGrafter"/>
</dbReference>
<reference evidence="4 5" key="1">
    <citation type="journal article" date="2016" name="Nat. Commun.">
        <title>Thousands of microbial genomes shed light on interconnected biogeochemical processes in an aquifer system.</title>
        <authorList>
            <person name="Anantharaman K."/>
            <person name="Brown C.T."/>
            <person name="Hug L.A."/>
            <person name="Sharon I."/>
            <person name="Castelle C.J."/>
            <person name="Probst A.J."/>
            <person name="Thomas B.C."/>
            <person name="Singh A."/>
            <person name="Wilkins M.J."/>
            <person name="Karaoz U."/>
            <person name="Brodie E.L."/>
            <person name="Williams K.H."/>
            <person name="Hubbard S.S."/>
            <person name="Banfield J.F."/>
        </authorList>
    </citation>
    <scope>NUCLEOTIDE SEQUENCE [LARGE SCALE GENOMIC DNA]</scope>
</reference>
<evidence type="ECO:0000313" key="4">
    <source>
        <dbReference type="EMBL" id="OHB12270.1"/>
    </source>
</evidence>
<organism evidence="4 5">
    <name type="scientific">Candidatus Zambryskibacteria bacterium RIFCSPLOWO2_12_FULL_39_23</name>
    <dbReference type="NCBI Taxonomy" id="1802776"/>
    <lineage>
        <taxon>Bacteria</taxon>
        <taxon>Candidatus Zambryskiibacteriota</taxon>
    </lineage>
</organism>
<evidence type="ECO:0008006" key="6">
    <source>
        <dbReference type="Google" id="ProtNLM"/>
    </source>
</evidence>
<dbReference type="InterPro" id="IPR006059">
    <property type="entry name" value="SBP"/>
</dbReference>
<comment type="similarity">
    <text evidence="1">Belongs to the bacterial solute-binding protein 1 family.</text>
</comment>
<dbReference type="GO" id="GO:0015768">
    <property type="term" value="P:maltose transport"/>
    <property type="evidence" value="ECO:0007669"/>
    <property type="project" value="TreeGrafter"/>
</dbReference>
<evidence type="ECO:0000256" key="3">
    <source>
        <dbReference type="ARBA" id="ARBA00022729"/>
    </source>
</evidence>
<dbReference type="GO" id="GO:0042956">
    <property type="term" value="P:maltodextrin transmembrane transport"/>
    <property type="evidence" value="ECO:0007669"/>
    <property type="project" value="TreeGrafter"/>
</dbReference>
<dbReference type="Proteomes" id="UP000176558">
    <property type="component" value="Unassembled WGS sequence"/>
</dbReference>
<evidence type="ECO:0000313" key="5">
    <source>
        <dbReference type="Proteomes" id="UP000176558"/>
    </source>
</evidence>
<evidence type="ECO:0000256" key="2">
    <source>
        <dbReference type="ARBA" id="ARBA00022448"/>
    </source>
</evidence>
<gene>
    <name evidence="4" type="ORF">A3G99_00715</name>
</gene>
<proteinExistence type="inferred from homology"/>
<accession>A0A1G2USD2</accession>